<dbReference type="Proteomes" id="UP000580043">
    <property type="component" value="Unassembled WGS sequence"/>
</dbReference>
<accession>A0A848GEG1</accession>
<keyword evidence="3" id="KW-1185">Reference proteome</keyword>
<dbReference type="Gene3D" id="2.130.10.10">
    <property type="entry name" value="YVTN repeat-like/Quinoprotein amine dehydrogenase"/>
    <property type="match status" value="2"/>
</dbReference>
<keyword evidence="2" id="KW-0378">Hydrolase</keyword>
<dbReference type="PANTHER" id="PTHR47199:SF2">
    <property type="entry name" value="PHOTOSYSTEM II STABILITY_ASSEMBLY FACTOR HCF136, CHLOROPLASTIC"/>
    <property type="match status" value="1"/>
</dbReference>
<dbReference type="GO" id="GO:0016787">
    <property type="term" value="F:hydrolase activity"/>
    <property type="evidence" value="ECO:0007669"/>
    <property type="project" value="UniProtKB-KW"/>
</dbReference>
<dbReference type="EMBL" id="JABBGA010000019">
    <property type="protein sequence ID" value="NML27831.1"/>
    <property type="molecule type" value="Genomic_DNA"/>
</dbReference>
<dbReference type="SUPFAM" id="SSF110296">
    <property type="entry name" value="Oligoxyloglucan reducing end-specific cellobiohydrolase"/>
    <property type="match status" value="1"/>
</dbReference>
<feature type="region of interest" description="Disordered" evidence="1">
    <location>
        <begin position="281"/>
        <end position="301"/>
    </location>
</feature>
<dbReference type="InterPro" id="IPR015943">
    <property type="entry name" value="WD40/YVTN_repeat-like_dom_sf"/>
</dbReference>
<dbReference type="Pfam" id="PF02012">
    <property type="entry name" value="BNR"/>
    <property type="match status" value="1"/>
</dbReference>
<organism evidence="2 3">
    <name type="scientific">Zoogloea dura</name>
    <dbReference type="NCBI Taxonomy" id="2728840"/>
    <lineage>
        <taxon>Bacteria</taxon>
        <taxon>Pseudomonadati</taxon>
        <taxon>Pseudomonadota</taxon>
        <taxon>Betaproteobacteria</taxon>
        <taxon>Rhodocyclales</taxon>
        <taxon>Zoogloeaceae</taxon>
        <taxon>Zoogloea</taxon>
    </lineage>
</organism>
<sequence>MQLNSLARSSAGLVAAGELGQILVSRDDGMSWQAAHLPQSRQAPITRTVFAANGTGLALGHEGWILRSTDGGLSWEESAFEKSNGEPLMSAARLPSGEWLAVGAFGRVLHSLDDGRSWQPHVIPGLSDWHLNSINGSADGRQWLITGEAGSVLRSDDGGASWAVVPPFYKGSIYGAVQLASGTWVAYGMRGKVHYSDDGGRSWQASSVQAPISTYAHSLGDDGRLLLLAGQGGILLASHDQGRSFQVIRKEGRASLTGINRLGDGSLLLSSDGGLQRYKPATHSAAATQGRAGVPTPTGAS</sequence>
<protein>
    <submittedName>
        <fullName evidence="2">Glycosyl hydrolase</fullName>
    </submittedName>
</protein>
<dbReference type="CDD" id="cd15482">
    <property type="entry name" value="Sialidase_non-viral"/>
    <property type="match status" value="1"/>
</dbReference>
<reference evidence="2 3" key="1">
    <citation type="submission" date="2020-04" db="EMBL/GenBank/DDBJ databases">
        <title>Zoogloea sp. G-4-1-14 isolated from soil.</title>
        <authorList>
            <person name="Dahal R.H."/>
        </authorList>
    </citation>
    <scope>NUCLEOTIDE SEQUENCE [LARGE SCALE GENOMIC DNA]</scope>
    <source>
        <strain evidence="2 3">G-4-1-14</strain>
    </source>
</reference>
<evidence type="ECO:0000256" key="1">
    <source>
        <dbReference type="SAM" id="MobiDB-lite"/>
    </source>
</evidence>
<dbReference type="AlphaFoldDB" id="A0A848GEG1"/>
<dbReference type="InterPro" id="IPR002860">
    <property type="entry name" value="BNR_rpt"/>
</dbReference>
<gene>
    <name evidence="2" type="ORF">HHL15_18910</name>
</gene>
<proteinExistence type="predicted"/>
<dbReference type="PANTHER" id="PTHR47199">
    <property type="entry name" value="PHOTOSYSTEM II STABILITY/ASSEMBLY FACTOR HCF136, CHLOROPLASTIC"/>
    <property type="match status" value="1"/>
</dbReference>
<name>A0A848GEG1_9RHOO</name>
<comment type="caution">
    <text evidence="2">The sequence shown here is derived from an EMBL/GenBank/DDBJ whole genome shotgun (WGS) entry which is preliminary data.</text>
</comment>
<evidence type="ECO:0000313" key="3">
    <source>
        <dbReference type="Proteomes" id="UP000580043"/>
    </source>
</evidence>
<evidence type="ECO:0000313" key="2">
    <source>
        <dbReference type="EMBL" id="NML27831.1"/>
    </source>
</evidence>